<dbReference type="InterPro" id="IPR008197">
    <property type="entry name" value="WAP_dom"/>
</dbReference>
<dbReference type="PROSITE" id="PS51390">
    <property type="entry name" value="WAP"/>
    <property type="match status" value="1"/>
</dbReference>
<dbReference type="SMART" id="SM00217">
    <property type="entry name" value="WAP"/>
    <property type="match status" value="1"/>
</dbReference>
<evidence type="ECO:0000259" key="9">
    <source>
        <dbReference type="PROSITE" id="PS51390"/>
    </source>
</evidence>
<evidence type="ECO:0000256" key="5">
    <source>
        <dbReference type="ARBA" id="ARBA00022801"/>
    </source>
</evidence>
<organism evidence="10 11">
    <name type="scientific">Saccoglossus kowalevskii</name>
    <name type="common">Acorn worm</name>
    <dbReference type="NCBI Taxonomy" id="10224"/>
    <lineage>
        <taxon>Eukaryota</taxon>
        <taxon>Metazoa</taxon>
        <taxon>Hemichordata</taxon>
        <taxon>Enteropneusta</taxon>
        <taxon>Harrimaniidae</taxon>
        <taxon>Saccoglossus</taxon>
    </lineage>
</organism>
<dbReference type="SUPFAM" id="SSF56300">
    <property type="entry name" value="Metallo-dependent phosphatases"/>
    <property type="match status" value="1"/>
</dbReference>
<dbReference type="InterPro" id="IPR029052">
    <property type="entry name" value="Metallo-depent_PP-like"/>
</dbReference>
<feature type="transmembrane region" description="Helical" evidence="8">
    <location>
        <begin position="29"/>
        <end position="48"/>
    </location>
</feature>
<dbReference type="InterPro" id="IPR024927">
    <property type="entry name" value="Acid_PPase"/>
</dbReference>
<dbReference type="Gene3D" id="3.60.21.10">
    <property type="match status" value="1"/>
</dbReference>
<reference evidence="11" key="1">
    <citation type="submission" date="2025-08" db="UniProtKB">
        <authorList>
            <consortium name="RefSeq"/>
        </authorList>
    </citation>
    <scope>IDENTIFICATION</scope>
    <source>
        <tissue evidence="11">Testes</tissue>
    </source>
</reference>
<protein>
    <recommendedName>
        <fullName evidence="3">Tartrate-resistant acid phosphatase type 5</fullName>
        <ecNumber evidence="2">3.1.3.2</ecNumber>
    </recommendedName>
    <alternativeName>
        <fullName evidence="7">Tartrate-resistant acid ATPase</fullName>
    </alternativeName>
    <alternativeName>
        <fullName evidence="6">Type 5 acid phosphatase</fullName>
    </alternativeName>
</protein>
<evidence type="ECO:0000313" key="11">
    <source>
        <dbReference type="RefSeq" id="XP_002730556.1"/>
    </source>
</evidence>
<dbReference type="EC" id="3.1.3.2" evidence="2"/>
<dbReference type="InterPro" id="IPR004843">
    <property type="entry name" value="Calcineurin-like_PHP"/>
</dbReference>
<dbReference type="InterPro" id="IPR036645">
    <property type="entry name" value="Elafin-like_sf"/>
</dbReference>
<keyword evidence="8" id="KW-0812">Transmembrane</keyword>
<feature type="transmembrane region" description="Helical" evidence="8">
    <location>
        <begin position="154"/>
        <end position="172"/>
    </location>
</feature>
<proteinExistence type="predicted"/>
<dbReference type="RefSeq" id="XP_002730556.1">
    <property type="nucleotide sequence ID" value="XM_002730510.2"/>
</dbReference>
<evidence type="ECO:0000256" key="4">
    <source>
        <dbReference type="ARBA" id="ARBA00022729"/>
    </source>
</evidence>
<evidence type="ECO:0000256" key="8">
    <source>
        <dbReference type="SAM" id="Phobius"/>
    </source>
</evidence>
<dbReference type="CDD" id="cd07378">
    <property type="entry name" value="MPP_ACP5"/>
    <property type="match status" value="1"/>
</dbReference>
<dbReference type="Pfam" id="PF00149">
    <property type="entry name" value="Metallophos"/>
    <property type="match status" value="1"/>
</dbReference>
<keyword evidence="4" id="KW-0732">Signal</keyword>
<gene>
    <name evidence="11" type="primary">LOC100371752</name>
</gene>
<sequence>MAVCPVVMEAVTFFKTYIRKNTMYTKPSLLPILVFSVTCICVLQAGPIQDSTLQKDGMCPVVYMFSNEACEKACRHDFDCEDKKKCCSNGCGQLCKDPLFTDTNELSVTGTDYKVISASQNSMPYNESNTTETIYGANQVYDDSYDDDKDAWKYILYAVVCIIIIALMIFALSKGHYELASELFKCLCDTTYEDIFTAASLHRPWYVCAGNHDHIGNISAQLAYTKFSDRWNYPDLYYTKRFSIPNSESTLLIVFIDTVILTGNTDDHTPDSILPGPEDPLKADAQWKWIEDTLSNSKDDYVIVGGHYPVWSIAEHGPNNLLVAKLKPLLEKYNVTAYFCGHDHNMQHFKEDNSSVEYFVIGAGDVVDPSTKHKDDVPPRSLRYHWADVLGLGAFAYVEATKDSLSVAYYEALNGKNIYTRVLTSRHK</sequence>
<dbReference type="PANTHER" id="PTHR10161:SF14">
    <property type="entry name" value="TARTRATE-RESISTANT ACID PHOSPHATASE TYPE 5"/>
    <property type="match status" value="1"/>
</dbReference>
<dbReference type="Gene3D" id="4.10.75.10">
    <property type="entry name" value="Elafin-like"/>
    <property type="match status" value="1"/>
</dbReference>
<dbReference type="PANTHER" id="PTHR10161">
    <property type="entry name" value="TARTRATE-RESISTANT ACID PHOSPHATASE TYPE 5"/>
    <property type="match status" value="1"/>
</dbReference>
<evidence type="ECO:0000256" key="2">
    <source>
        <dbReference type="ARBA" id="ARBA00012646"/>
    </source>
</evidence>
<comment type="catalytic activity">
    <reaction evidence="1">
        <text>a phosphate monoester + H2O = an alcohol + phosphate</text>
        <dbReference type="Rhea" id="RHEA:15017"/>
        <dbReference type="ChEBI" id="CHEBI:15377"/>
        <dbReference type="ChEBI" id="CHEBI:30879"/>
        <dbReference type="ChEBI" id="CHEBI:43474"/>
        <dbReference type="ChEBI" id="CHEBI:67140"/>
        <dbReference type="EC" id="3.1.3.2"/>
    </reaction>
</comment>
<dbReference type="InterPro" id="IPR051558">
    <property type="entry name" value="Metallophosphoesterase_PAP"/>
</dbReference>
<dbReference type="GeneID" id="100371752"/>
<evidence type="ECO:0000313" key="10">
    <source>
        <dbReference type="Proteomes" id="UP000694865"/>
    </source>
</evidence>
<dbReference type="SUPFAM" id="SSF57256">
    <property type="entry name" value="Elafin-like"/>
    <property type="match status" value="1"/>
</dbReference>
<evidence type="ECO:0000256" key="7">
    <source>
        <dbReference type="ARBA" id="ARBA00031589"/>
    </source>
</evidence>
<dbReference type="Proteomes" id="UP000694865">
    <property type="component" value="Unplaced"/>
</dbReference>
<keyword evidence="8" id="KW-0472">Membrane</keyword>
<accession>A0ABM0GIH2</accession>
<keyword evidence="8" id="KW-1133">Transmembrane helix</keyword>
<dbReference type="PRINTS" id="PR00003">
    <property type="entry name" value="4DISULPHCORE"/>
</dbReference>
<evidence type="ECO:0000256" key="3">
    <source>
        <dbReference type="ARBA" id="ARBA00015822"/>
    </source>
</evidence>
<keyword evidence="5" id="KW-0378">Hydrolase</keyword>
<evidence type="ECO:0000256" key="6">
    <source>
        <dbReference type="ARBA" id="ARBA00029999"/>
    </source>
</evidence>
<dbReference type="CDD" id="cd00199">
    <property type="entry name" value="WAP"/>
    <property type="match status" value="1"/>
</dbReference>
<feature type="domain" description="WAP" evidence="9">
    <location>
        <begin position="52"/>
        <end position="99"/>
    </location>
</feature>
<keyword evidence="10" id="KW-1185">Reference proteome</keyword>
<dbReference type="Pfam" id="PF00095">
    <property type="entry name" value="WAP"/>
    <property type="match status" value="1"/>
</dbReference>
<evidence type="ECO:0000256" key="1">
    <source>
        <dbReference type="ARBA" id="ARBA00000032"/>
    </source>
</evidence>
<name>A0ABM0GIH2_SACKO</name>